<name>A0A9X1HS58_9BACT</name>
<gene>
    <name evidence="1" type="ORF">LDX50_09140</name>
    <name evidence="2" type="ORF">LDX50_15110</name>
    <name evidence="3" type="ORF">LDX50_20830</name>
</gene>
<evidence type="ECO:0000313" key="4">
    <source>
        <dbReference type="Proteomes" id="UP001139409"/>
    </source>
</evidence>
<reference evidence="3" key="1">
    <citation type="submission" date="2021-09" db="EMBL/GenBank/DDBJ databases">
        <title>Fulvivirga sp. isolated from coastal sediment.</title>
        <authorList>
            <person name="Yu H."/>
        </authorList>
    </citation>
    <scope>NUCLEOTIDE SEQUENCE</scope>
    <source>
        <strain evidence="3">1062</strain>
    </source>
</reference>
<dbReference type="Proteomes" id="UP001139409">
    <property type="component" value="Unassembled WGS sequence"/>
</dbReference>
<comment type="caution">
    <text evidence="3">The sequence shown here is derived from an EMBL/GenBank/DDBJ whole genome shotgun (WGS) entry which is preliminary data.</text>
</comment>
<dbReference type="EMBL" id="JAIXNE010000004">
    <property type="protein sequence ID" value="MCA6077338.1"/>
    <property type="molecule type" value="Genomic_DNA"/>
</dbReference>
<dbReference type="SUPFAM" id="SSF53335">
    <property type="entry name" value="S-adenosyl-L-methionine-dependent methyltransferases"/>
    <property type="match status" value="1"/>
</dbReference>
<protein>
    <submittedName>
        <fullName evidence="3">Uncharacterized protein</fullName>
    </submittedName>
</protein>
<keyword evidence="4" id="KW-1185">Reference proteome</keyword>
<dbReference type="Gene3D" id="3.40.50.150">
    <property type="entry name" value="Vaccinia Virus protein VP39"/>
    <property type="match status" value="1"/>
</dbReference>
<dbReference type="InterPro" id="IPR029063">
    <property type="entry name" value="SAM-dependent_MTases_sf"/>
</dbReference>
<dbReference type="AlphaFoldDB" id="A0A9X1HS58"/>
<dbReference type="EMBL" id="JAIXNE010000002">
    <property type="protein sequence ID" value="MCA6075033.1"/>
    <property type="molecule type" value="Genomic_DNA"/>
</dbReference>
<dbReference type="EMBL" id="JAIXNE010000003">
    <property type="protein sequence ID" value="MCA6076210.1"/>
    <property type="molecule type" value="Genomic_DNA"/>
</dbReference>
<accession>A0A9X1HS58</accession>
<organism evidence="3 4">
    <name type="scientific">Fulvivirga sedimenti</name>
    <dbReference type="NCBI Taxonomy" id="2879465"/>
    <lineage>
        <taxon>Bacteria</taxon>
        <taxon>Pseudomonadati</taxon>
        <taxon>Bacteroidota</taxon>
        <taxon>Cytophagia</taxon>
        <taxon>Cytophagales</taxon>
        <taxon>Fulvivirgaceae</taxon>
        <taxon>Fulvivirga</taxon>
    </lineage>
</organism>
<proteinExistence type="predicted"/>
<evidence type="ECO:0000313" key="3">
    <source>
        <dbReference type="EMBL" id="MCA6077338.1"/>
    </source>
</evidence>
<sequence length="422" mass="47664">MNTSEFVKDLNVQYFNGELSPKFQAKLERLPIDRPDVFAFIQRMFGWISSSGLPAKDMSLLQADIFGTLLARILPGAWEGKVPPITIQGRHAVIDQYVKSNSWLASEGKEMLDIGCGFPPFTTLETAGFLDDWKITGADPSLPAYLIFDSDGNYATLDEDKSTVYFQPAIPSIENWNKLLTDSNATRTRFENLLEELLNNPSGEDYPSLKLNPIKSYETEQLTFLKGGIGQIDITPKDVIRCFNVLYYFDDAFLEKALEWFAQKTKEGGIVLIGGDWAGSTECYYHVYQKNGNQLVNREFAFSIDCLCPMGIVTWYSNHADDRQKAELVKYISIIRKDPEFMNTFYAFHDDQRKNYDLCPRDSEGYYGGVDPAVPPQILWTNASNILKELNEEGLNQLAVDVLRRAGFTARVNEVGHIAVAP</sequence>
<dbReference type="RefSeq" id="WP_225698139.1">
    <property type="nucleotide sequence ID" value="NZ_JAIXNE010000002.1"/>
</dbReference>
<evidence type="ECO:0000313" key="1">
    <source>
        <dbReference type="EMBL" id="MCA6075033.1"/>
    </source>
</evidence>
<evidence type="ECO:0000313" key="2">
    <source>
        <dbReference type="EMBL" id="MCA6076210.1"/>
    </source>
</evidence>